<evidence type="ECO:0000313" key="3">
    <source>
        <dbReference type="RefSeq" id="XP_022334804.1"/>
    </source>
</evidence>
<proteinExistence type="predicted"/>
<dbReference type="RefSeq" id="XP_022334805.1">
    <property type="nucleotide sequence ID" value="XM_022479097.1"/>
</dbReference>
<dbReference type="PROSITE" id="PS50835">
    <property type="entry name" value="IG_LIKE"/>
    <property type="match status" value="1"/>
</dbReference>
<protein>
    <submittedName>
        <fullName evidence="3 4">Uncharacterized protein LOC111131516</fullName>
    </submittedName>
</protein>
<organism evidence="2 4">
    <name type="scientific">Crassostrea virginica</name>
    <name type="common">Eastern oyster</name>
    <dbReference type="NCBI Taxonomy" id="6565"/>
    <lineage>
        <taxon>Eukaryota</taxon>
        <taxon>Metazoa</taxon>
        <taxon>Spiralia</taxon>
        <taxon>Lophotrochozoa</taxon>
        <taxon>Mollusca</taxon>
        <taxon>Bivalvia</taxon>
        <taxon>Autobranchia</taxon>
        <taxon>Pteriomorphia</taxon>
        <taxon>Ostreida</taxon>
        <taxon>Ostreoidea</taxon>
        <taxon>Ostreidae</taxon>
        <taxon>Crassostrea</taxon>
    </lineage>
</organism>
<dbReference type="InterPro" id="IPR013783">
    <property type="entry name" value="Ig-like_fold"/>
</dbReference>
<evidence type="ECO:0000313" key="4">
    <source>
        <dbReference type="RefSeq" id="XP_022334805.1"/>
    </source>
</evidence>
<dbReference type="InterPro" id="IPR036179">
    <property type="entry name" value="Ig-like_dom_sf"/>
</dbReference>
<dbReference type="SUPFAM" id="SSF48726">
    <property type="entry name" value="Immunoglobulin"/>
    <property type="match status" value="1"/>
</dbReference>
<feature type="domain" description="Ig-like" evidence="1">
    <location>
        <begin position="206"/>
        <end position="287"/>
    </location>
</feature>
<dbReference type="Gene3D" id="2.60.40.10">
    <property type="entry name" value="Immunoglobulins"/>
    <property type="match status" value="1"/>
</dbReference>
<accession>A0A8B8E3M4</accession>
<evidence type="ECO:0000259" key="1">
    <source>
        <dbReference type="PROSITE" id="PS50835"/>
    </source>
</evidence>
<dbReference type="KEGG" id="cvn:111131516"/>
<dbReference type="RefSeq" id="XP_022334804.1">
    <property type="nucleotide sequence ID" value="XM_022479096.1"/>
</dbReference>
<evidence type="ECO:0000313" key="5">
    <source>
        <dbReference type="RefSeq" id="XP_022334806.1"/>
    </source>
</evidence>
<gene>
    <name evidence="3 4 5" type="primary">LOC111131516</name>
</gene>
<dbReference type="AlphaFoldDB" id="A0A8B8E3M4"/>
<dbReference type="Proteomes" id="UP000694844">
    <property type="component" value="Chromosome 4"/>
</dbReference>
<dbReference type="OrthoDB" id="6161934at2759"/>
<dbReference type="GeneID" id="111131516"/>
<sequence length="447" mass="50459">MLSDIGISSVICLIVSYIQGTESLQVQSEFNQTGALNISWEDQKNVVPKATEFVWVGSNTRVLWPWGEVKDSTVVVKDALRHDTVQLQIMRQYRNLSYTEFQIDVKVQKQFLSEGENGTMTWYTQENLNDGGYFITHNMEKILEIGRNNTRSDNPEKYVYNSDPTVSGLVRFQIKGVTPGDFGSYRGGTSRGSSREGTFVLVYGQPKKPTIIGQNKVSVGDLLTLSCSSTSTSQPAEFRGFPIMTYEWFEDGTSISLEKVLRLKVENSLYKKSITCRAKEELLSELSDPVQIEKPHCMTNITTSFVEGSARFSWSVPEASLGEMSTEVLVTRDGDPGNWTPVRNQSYTVRDCLTFSTIEIDVRFLSSQKEIALCRGLFTKLNKPDAFIKQKGRDATLNWTIPFFPSSKLYSIFKHSDSDKMEGEIIRVEDNKVTPINMENTTTQANR</sequence>
<reference evidence="3 4" key="1">
    <citation type="submission" date="2025-04" db="UniProtKB">
        <authorList>
            <consortium name="RefSeq"/>
        </authorList>
    </citation>
    <scope>IDENTIFICATION</scope>
    <source>
        <tissue evidence="3 4">Whole sample</tissue>
    </source>
</reference>
<dbReference type="InterPro" id="IPR007110">
    <property type="entry name" value="Ig-like_dom"/>
</dbReference>
<keyword evidence="2" id="KW-1185">Reference proteome</keyword>
<evidence type="ECO:0000313" key="2">
    <source>
        <dbReference type="Proteomes" id="UP000694844"/>
    </source>
</evidence>
<name>A0A8B8E3M4_CRAVI</name>
<dbReference type="RefSeq" id="XP_022334806.1">
    <property type="nucleotide sequence ID" value="XM_022479098.1"/>
</dbReference>